<accession>A0AAN6Y8M3</accession>
<reference evidence="3" key="2">
    <citation type="submission" date="2023-05" db="EMBL/GenBank/DDBJ databases">
        <authorList>
            <consortium name="Lawrence Berkeley National Laboratory"/>
            <person name="Steindorff A."/>
            <person name="Hensen N."/>
            <person name="Bonometti L."/>
            <person name="Westerberg I."/>
            <person name="Brannstrom I.O."/>
            <person name="Guillou S."/>
            <person name="Cros-Aarteil S."/>
            <person name="Calhoun S."/>
            <person name="Haridas S."/>
            <person name="Kuo A."/>
            <person name="Mondo S."/>
            <person name="Pangilinan J."/>
            <person name="Riley R."/>
            <person name="Labutti K."/>
            <person name="Andreopoulos B."/>
            <person name="Lipzen A."/>
            <person name="Chen C."/>
            <person name="Yanf M."/>
            <person name="Daum C."/>
            <person name="Ng V."/>
            <person name="Clum A."/>
            <person name="Ohm R."/>
            <person name="Martin F."/>
            <person name="Silar P."/>
            <person name="Natvig D."/>
            <person name="Lalanne C."/>
            <person name="Gautier V."/>
            <person name="Ament-Velasquez S.L."/>
            <person name="Kruys A."/>
            <person name="Hutchinson M.I."/>
            <person name="Powell A.J."/>
            <person name="Barry K."/>
            <person name="Miller A.N."/>
            <person name="Grigoriev I.V."/>
            <person name="Debuchy R."/>
            <person name="Gladieux P."/>
            <person name="Thoren M.H."/>
            <person name="Johannesson H."/>
        </authorList>
    </citation>
    <scope>NUCLEOTIDE SEQUENCE</scope>
    <source>
        <strain evidence="3">PSN293</strain>
    </source>
</reference>
<evidence type="ECO:0000256" key="2">
    <source>
        <dbReference type="SAM" id="Phobius"/>
    </source>
</evidence>
<feature type="region of interest" description="Disordered" evidence="1">
    <location>
        <begin position="592"/>
        <end position="663"/>
    </location>
</feature>
<dbReference type="PANTHER" id="PTHR37576:SF2">
    <property type="entry name" value="DEFECT AT LOW TEMPERATURE PROTEIN 1"/>
    <property type="match status" value="1"/>
</dbReference>
<protein>
    <recommendedName>
        <fullName evidence="5">Transmembrane protein</fullName>
    </recommendedName>
</protein>
<dbReference type="PANTHER" id="PTHR37576">
    <property type="entry name" value="DEFECT AT LOW TEMPERATURE PROTEIN 1"/>
    <property type="match status" value="1"/>
</dbReference>
<organism evidence="3 4">
    <name type="scientific">Rhypophila decipiens</name>
    <dbReference type="NCBI Taxonomy" id="261697"/>
    <lineage>
        <taxon>Eukaryota</taxon>
        <taxon>Fungi</taxon>
        <taxon>Dikarya</taxon>
        <taxon>Ascomycota</taxon>
        <taxon>Pezizomycotina</taxon>
        <taxon>Sordariomycetes</taxon>
        <taxon>Sordariomycetidae</taxon>
        <taxon>Sordariales</taxon>
        <taxon>Naviculisporaceae</taxon>
        <taxon>Rhypophila</taxon>
    </lineage>
</organism>
<keyword evidence="2" id="KW-1133">Transmembrane helix</keyword>
<keyword evidence="4" id="KW-1185">Reference proteome</keyword>
<dbReference type="AlphaFoldDB" id="A0AAN6Y8M3"/>
<feature type="transmembrane region" description="Helical" evidence="2">
    <location>
        <begin position="41"/>
        <end position="69"/>
    </location>
</feature>
<feature type="transmembrane region" description="Helical" evidence="2">
    <location>
        <begin position="487"/>
        <end position="510"/>
    </location>
</feature>
<dbReference type="InterPro" id="IPR021514">
    <property type="entry name" value="DUF3176"/>
</dbReference>
<sequence>MEHTSPATMEATAAKPETTVTKSEATVEQANNTEEKSFMQIIPWTGLASLGAMVLCAIASAVVVGVANGRFADSWSIQPPVILAIIAAVSNIAFNSAMATGIAVRFWLYASRDANLSQLHYIWDHGRGFGFLSALRAGSEARTVAVLATIAYVTQFASGPLVQRSVDQSVIQYESMQTLYMDVATIIPDGWFGKLENDNVVGFMNGIPQQQAIQRNLTMHTRLDPTQPEYVCNGTCYGHVQGAGFAHRCSTMQYTLAMATTTTDEEPVFTINSTRLTNSKGDPYLELKTLYVSDVNTSCIATVVVTTCQIDAGVVEYPVTVSNTAISLRTDELTKMHVVSTYANPLDLPDRKDQAPSGPLAGLRALSGTYGDPLWTESYKTYQEKIERTRYQGPDTNIADMFIQVQTPHFENDDGPTRKCALTWADPTTYVLNYMHEFMFRSALQIGMNGTSLIGQPPPQGEVSPDRKRFEARRVTPVSVFVIDPGYLGAGIVAMLLALALVTCLMWGWWRLRRSVTLSPLETVTALVDAQELRQLPPDTTLKQILSKVETVTTTCSGVASPSRSASMRSGLGGPGAPLGYGLRKTLTSRSGTFRESSTSLIGQAHGGNQPRPGGLKKASTFSGTEMGTAGSGGQGPGRWQTTGRRMSSRPEIEPVGESRNSG</sequence>
<keyword evidence="2" id="KW-0472">Membrane</keyword>
<proteinExistence type="predicted"/>
<evidence type="ECO:0000313" key="3">
    <source>
        <dbReference type="EMBL" id="KAK4211467.1"/>
    </source>
</evidence>
<evidence type="ECO:0008006" key="5">
    <source>
        <dbReference type="Google" id="ProtNLM"/>
    </source>
</evidence>
<gene>
    <name evidence="3" type="ORF">QBC37DRAFT_426858</name>
</gene>
<dbReference type="Proteomes" id="UP001301769">
    <property type="component" value="Unassembled WGS sequence"/>
</dbReference>
<dbReference type="Pfam" id="PF11374">
    <property type="entry name" value="DUF3176"/>
    <property type="match status" value="1"/>
</dbReference>
<evidence type="ECO:0000313" key="4">
    <source>
        <dbReference type="Proteomes" id="UP001301769"/>
    </source>
</evidence>
<feature type="region of interest" description="Disordered" evidence="1">
    <location>
        <begin position="1"/>
        <end position="26"/>
    </location>
</feature>
<comment type="caution">
    <text evidence="3">The sequence shown here is derived from an EMBL/GenBank/DDBJ whole genome shotgun (WGS) entry which is preliminary data.</text>
</comment>
<dbReference type="EMBL" id="MU858148">
    <property type="protein sequence ID" value="KAK4211467.1"/>
    <property type="molecule type" value="Genomic_DNA"/>
</dbReference>
<feature type="compositionally biased region" description="Polar residues" evidence="1">
    <location>
        <begin position="592"/>
        <end position="602"/>
    </location>
</feature>
<name>A0AAN6Y8M3_9PEZI</name>
<evidence type="ECO:0000256" key="1">
    <source>
        <dbReference type="SAM" id="MobiDB-lite"/>
    </source>
</evidence>
<keyword evidence="2" id="KW-0812">Transmembrane</keyword>
<reference evidence="3" key="1">
    <citation type="journal article" date="2023" name="Mol. Phylogenet. Evol.">
        <title>Genome-scale phylogeny and comparative genomics of the fungal order Sordariales.</title>
        <authorList>
            <person name="Hensen N."/>
            <person name="Bonometti L."/>
            <person name="Westerberg I."/>
            <person name="Brannstrom I.O."/>
            <person name="Guillou S."/>
            <person name="Cros-Aarteil S."/>
            <person name="Calhoun S."/>
            <person name="Haridas S."/>
            <person name="Kuo A."/>
            <person name="Mondo S."/>
            <person name="Pangilinan J."/>
            <person name="Riley R."/>
            <person name="LaButti K."/>
            <person name="Andreopoulos B."/>
            <person name="Lipzen A."/>
            <person name="Chen C."/>
            <person name="Yan M."/>
            <person name="Daum C."/>
            <person name="Ng V."/>
            <person name="Clum A."/>
            <person name="Steindorff A."/>
            <person name="Ohm R.A."/>
            <person name="Martin F."/>
            <person name="Silar P."/>
            <person name="Natvig D.O."/>
            <person name="Lalanne C."/>
            <person name="Gautier V."/>
            <person name="Ament-Velasquez S.L."/>
            <person name="Kruys A."/>
            <person name="Hutchinson M.I."/>
            <person name="Powell A.J."/>
            <person name="Barry K."/>
            <person name="Miller A.N."/>
            <person name="Grigoriev I.V."/>
            <person name="Debuchy R."/>
            <person name="Gladieux P."/>
            <person name="Hiltunen Thoren M."/>
            <person name="Johannesson H."/>
        </authorList>
    </citation>
    <scope>NUCLEOTIDE SEQUENCE</scope>
    <source>
        <strain evidence="3">PSN293</strain>
    </source>
</reference>
<feature type="transmembrane region" description="Helical" evidence="2">
    <location>
        <begin position="81"/>
        <end position="108"/>
    </location>
</feature>